<dbReference type="InterPro" id="IPR000740">
    <property type="entry name" value="GrpE"/>
</dbReference>
<keyword evidence="2 3" id="KW-0143">Chaperone</keyword>
<dbReference type="PROSITE" id="PS01071">
    <property type="entry name" value="GRPE"/>
    <property type="match status" value="1"/>
</dbReference>
<dbReference type="PANTHER" id="PTHR21237">
    <property type="entry name" value="GRPE PROTEIN"/>
    <property type="match status" value="1"/>
</dbReference>
<dbReference type="SUPFAM" id="SSF58014">
    <property type="entry name" value="Coiled-coil domain of nucleotide exchange factor GrpE"/>
    <property type="match status" value="1"/>
</dbReference>
<protein>
    <recommendedName>
        <fullName evidence="3 4">Protein GrpE</fullName>
    </recommendedName>
    <alternativeName>
        <fullName evidence="3">HSP-70 cofactor</fullName>
    </alternativeName>
</protein>
<dbReference type="InterPro" id="IPR009012">
    <property type="entry name" value="GrpE_head"/>
</dbReference>
<feature type="region of interest" description="Disordered" evidence="6">
    <location>
        <begin position="1"/>
        <end position="52"/>
    </location>
</feature>
<gene>
    <name evidence="3" type="primary">grpE</name>
    <name evidence="7" type="ORF">IAB90_06070</name>
</gene>
<dbReference type="InterPro" id="IPR013805">
    <property type="entry name" value="GrpE_CC"/>
</dbReference>
<feature type="compositionally biased region" description="Basic and acidic residues" evidence="6">
    <location>
        <begin position="41"/>
        <end position="52"/>
    </location>
</feature>
<dbReference type="Gene3D" id="3.90.20.20">
    <property type="match status" value="1"/>
</dbReference>
<dbReference type="PANTHER" id="PTHR21237:SF23">
    <property type="entry name" value="GRPE PROTEIN HOMOLOG, MITOCHONDRIAL"/>
    <property type="match status" value="1"/>
</dbReference>
<feature type="compositionally biased region" description="Basic and acidic residues" evidence="6">
    <location>
        <begin position="1"/>
        <end position="11"/>
    </location>
</feature>
<reference evidence="7" key="1">
    <citation type="submission" date="2020-10" db="EMBL/GenBank/DDBJ databases">
        <authorList>
            <person name="Gilroy R."/>
        </authorList>
    </citation>
    <scope>NUCLEOTIDE SEQUENCE</scope>
    <source>
        <strain evidence="7">ChiW25-3613</strain>
    </source>
</reference>
<dbReference type="GO" id="GO:0005737">
    <property type="term" value="C:cytoplasm"/>
    <property type="evidence" value="ECO:0007669"/>
    <property type="project" value="UniProtKB-SubCell"/>
</dbReference>
<evidence type="ECO:0000313" key="7">
    <source>
        <dbReference type="EMBL" id="HIR39931.1"/>
    </source>
</evidence>
<keyword evidence="3 4" id="KW-0346">Stress response</keyword>
<keyword evidence="3" id="KW-0963">Cytoplasm</keyword>
<dbReference type="AlphaFoldDB" id="A0A9D1DBI4"/>
<evidence type="ECO:0000256" key="4">
    <source>
        <dbReference type="RuleBase" id="RU000639"/>
    </source>
</evidence>
<name>A0A9D1DBI4_9FIRM</name>
<dbReference type="GO" id="GO:0042803">
    <property type="term" value="F:protein homodimerization activity"/>
    <property type="evidence" value="ECO:0007669"/>
    <property type="project" value="InterPro"/>
</dbReference>
<dbReference type="Pfam" id="PF01025">
    <property type="entry name" value="GrpE"/>
    <property type="match status" value="1"/>
</dbReference>
<dbReference type="GO" id="GO:0051082">
    <property type="term" value="F:unfolded protein binding"/>
    <property type="evidence" value="ECO:0007669"/>
    <property type="project" value="TreeGrafter"/>
</dbReference>
<evidence type="ECO:0000256" key="1">
    <source>
        <dbReference type="ARBA" id="ARBA00009054"/>
    </source>
</evidence>
<reference evidence="7" key="2">
    <citation type="journal article" date="2021" name="PeerJ">
        <title>Extensive microbial diversity within the chicken gut microbiome revealed by metagenomics and culture.</title>
        <authorList>
            <person name="Gilroy R."/>
            <person name="Ravi A."/>
            <person name="Getino M."/>
            <person name="Pursley I."/>
            <person name="Horton D.L."/>
            <person name="Alikhan N.F."/>
            <person name="Baker D."/>
            <person name="Gharbi K."/>
            <person name="Hall N."/>
            <person name="Watson M."/>
            <person name="Adriaenssens E.M."/>
            <person name="Foster-Nyarko E."/>
            <person name="Jarju S."/>
            <person name="Secka A."/>
            <person name="Antonio M."/>
            <person name="Oren A."/>
            <person name="Chaudhuri R.R."/>
            <person name="La Ragione R."/>
            <person name="Hildebrand F."/>
            <person name="Pallen M.J."/>
        </authorList>
    </citation>
    <scope>NUCLEOTIDE SEQUENCE</scope>
    <source>
        <strain evidence="7">ChiW25-3613</strain>
    </source>
</reference>
<dbReference type="EMBL" id="DVHB01000104">
    <property type="protein sequence ID" value="HIR39931.1"/>
    <property type="molecule type" value="Genomic_DNA"/>
</dbReference>
<evidence type="ECO:0000256" key="2">
    <source>
        <dbReference type="ARBA" id="ARBA00023186"/>
    </source>
</evidence>
<evidence type="ECO:0000256" key="3">
    <source>
        <dbReference type="HAMAP-Rule" id="MF_01151"/>
    </source>
</evidence>
<dbReference type="GO" id="GO:0000774">
    <property type="term" value="F:adenyl-nucleotide exchange factor activity"/>
    <property type="evidence" value="ECO:0007669"/>
    <property type="project" value="InterPro"/>
</dbReference>
<sequence length="193" mass="20970">MAKKHDEKQKTAENAAENGETSAASEEVAEGELPAVGEPAEEPKKEPSELEKAQVLAEDYKRKWYAVAAEYDNYRKRTSAQASQAYSEGKTEAIIKLLPVADTFGYALDSVKDEAARAGIDKIIKNFNAILNSLGVTEAVINPGDKFDESIAEAVMNVPCGDGEEPNTVKLVMRKGYKLGDKVIRFAQVSVTV</sequence>
<evidence type="ECO:0000256" key="5">
    <source>
        <dbReference type="RuleBase" id="RU004478"/>
    </source>
</evidence>
<evidence type="ECO:0000313" key="8">
    <source>
        <dbReference type="Proteomes" id="UP000824179"/>
    </source>
</evidence>
<comment type="similarity">
    <text evidence="1 3 5">Belongs to the GrpE family.</text>
</comment>
<dbReference type="Gene3D" id="2.30.22.10">
    <property type="entry name" value="Head domain of nucleotide exchange factor GrpE"/>
    <property type="match status" value="1"/>
</dbReference>
<dbReference type="SUPFAM" id="SSF51064">
    <property type="entry name" value="Head domain of nucleotide exchange factor GrpE"/>
    <property type="match status" value="1"/>
</dbReference>
<accession>A0A9D1DBI4</accession>
<dbReference type="HAMAP" id="MF_01151">
    <property type="entry name" value="GrpE"/>
    <property type="match status" value="1"/>
</dbReference>
<comment type="subcellular location">
    <subcellularLocation>
        <location evidence="3">Cytoplasm</location>
    </subcellularLocation>
</comment>
<comment type="caution">
    <text evidence="7">The sequence shown here is derived from an EMBL/GenBank/DDBJ whole genome shotgun (WGS) entry which is preliminary data.</text>
</comment>
<comment type="function">
    <text evidence="3 4">Participates actively in the response to hyperosmotic and heat shock by preventing the aggregation of stress-denatured proteins, in association with DnaK and GrpE. It is the nucleotide exchange factor for DnaK and may function as a thermosensor. Unfolded proteins bind initially to DnaJ; upon interaction with the DnaJ-bound protein, DnaK hydrolyzes its bound ATP, resulting in the formation of a stable complex. GrpE releases ADP from DnaK; ATP binding to DnaK triggers the release of the substrate protein, thus completing the reaction cycle. Several rounds of ATP-dependent interactions between DnaJ, DnaK and GrpE are required for fully efficient folding.</text>
</comment>
<proteinExistence type="inferred from homology"/>
<dbReference type="Proteomes" id="UP000824179">
    <property type="component" value="Unassembled WGS sequence"/>
</dbReference>
<dbReference type="GO" id="GO:0006457">
    <property type="term" value="P:protein folding"/>
    <property type="evidence" value="ECO:0007669"/>
    <property type="project" value="InterPro"/>
</dbReference>
<dbReference type="CDD" id="cd00446">
    <property type="entry name" value="GrpE"/>
    <property type="match status" value="1"/>
</dbReference>
<dbReference type="PRINTS" id="PR00773">
    <property type="entry name" value="GRPEPROTEIN"/>
</dbReference>
<dbReference type="GO" id="GO:0051087">
    <property type="term" value="F:protein-folding chaperone binding"/>
    <property type="evidence" value="ECO:0007669"/>
    <property type="project" value="InterPro"/>
</dbReference>
<comment type="subunit">
    <text evidence="3">Homodimer.</text>
</comment>
<organism evidence="7 8">
    <name type="scientific">Candidatus Coproplasma stercoripullorum</name>
    <dbReference type="NCBI Taxonomy" id="2840751"/>
    <lineage>
        <taxon>Bacteria</taxon>
        <taxon>Bacillati</taxon>
        <taxon>Bacillota</taxon>
        <taxon>Clostridia</taxon>
        <taxon>Eubacteriales</taxon>
        <taxon>Candidatus Coproplasma</taxon>
    </lineage>
</organism>
<evidence type="ECO:0000256" key="6">
    <source>
        <dbReference type="SAM" id="MobiDB-lite"/>
    </source>
</evidence>